<dbReference type="EC" id="1.3.1.76" evidence="2"/>
<evidence type="ECO:0000256" key="4">
    <source>
        <dbReference type="ARBA" id="ARBA00023027"/>
    </source>
</evidence>
<protein>
    <recommendedName>
        <fullName evidence="2">precorrin-2 dehydrogenase</fullName>
        <ecNumber evidence="2">1.3.1.76</ecNumber>
    </recommendedName>
</protein>
<dbReference type="AlphaFoldDB" id="A0A2W5NN48"/>
<keyword evidence="3" id="KW-0560">Oxidoreductase</keyword>
<dbReference type="NCBIfam" id="TIGR01470">
    <property type="entry name" value="cysG_Nterm"/>
    <property type="match status" value="1"/>
</dbReference>
<dbReference type="SUPFAM" id="SSF75615">
    <property type="entry name" value="Siroheme synthase middle domains-like"/>
    <property type="match status" value="1"/>
</dbReference>
<dbReference type="GO" id="GO:0043115">
    <property type="term" value="F:precorrin-2 dehydrogenase activity"/>
    <property type="evidence" value="ECO:0007669"/>
    <property type="project" value="UniProtKB-EC"/>
</dbReference>
<organism evidence="7 8">
    <name type="scientific">Novosphingobium pentaromativorans</name>
    <dbReference type="NCBI Taxonomy" id="205844"/>
    <lineage>
        <taxon>Bacteria</taxon>
        <taxon>Pseudomonadati</taxon>
        <taxon>Pseudomonadota</taxon>
        <taxon>Alphaproteobacteria</taxon>
        <taxon>Sphingomonadales</taxon>
        <taxon>Sphingomonadaceae</taxon>
        <taxon>Novosphingobium</taxon>
    </lineage>
</organism>
<dbReference type="Gene3D" id="3.40.50.720">
    <property type="entry name" value="NAD(P)-binding Rossmann-like Domain"/>
    <property type="match status" value="1"/>
</dbReference>
<comment type="pathway">
    <text evidence="1">Porphyrin-containing compound metabolism; siroheme biosynthesis; sirohydrochlorin from precorrin-2: step 1/1.</text>
</comment>
<comment type="caution">
    <text evidence="7">The sequence shown here is derived from an EMBL/GenBank/DDBJ whole genome shotgun (WGS) entry which is preliminary data.</text>
</comment>
<dbReference type="PANTHER" id="PTHR35330:SF1">
    <property type="entry name" value="SIROHEME BIOSYNTHESIS PROTEIN MET8"/>
    <property type="match status" value="1"/>
</dbReference>
<keyword evidence="5" id="KW-0627">Porphyrin biosynthesis</keyword>
<evidence type="ECO:0000256" key="5">
    <source>
        <dbReference type="ARBA" id="ARBA00023244"/>
    </source>
</evidence>
<dbReference type="Proteomes" id="UP000249082">
    <property type="component" value="Unassembled WGS sequence"/>
</dbReference>
<comment type="catalytic activity">
    <reaction evidence="6">
        <text>precorrin-2 + NAD(+) = sirohydrochlorin + NADH + 2 H(+)</text>
        <dbReference type="Rhea" id="RHEA:15613"/>
        <dbReference type="ChEBI" id="CHEBI:15378"/>
        <dbReference type="ChEBI" id="CHEBI:57540"/>
        <dbReference type="ChEBI" id="CHEBI:57945"/>
        <dbReference type="ChEBI" id="CHEBI:58351"/>
        <dbReference type="ChEBI" id="CHEBI:58827"/>
        <dbReference type="EC" id="1.3.1.76"/>
    </reaction>
</comment>
<evidence type="ECO:0000256" key="6">
    <source>
        <dbReference type="ARBA" id="ARBA00047561"/>
    </source>
</evidence>
<dbReference type="Pfam" id="PF13241">
    <property type="entry name" value="NAD_binding_7"/>
    <property type="match status" value="1"/>
</dbReference>
<dbReference type="Gene3D" id="3.30.160.110">
    <property type="entry name" value="Siroheme synthase, domain 2"/>
    <property type="match status" value="1"/>
</dbReference>
<evidence type="ECO:0000256" key="1">
    <source>
        <dbReference type="ARBA" id="ARBA00005010"/>
    </source>
</evidence>
<dbReference type="GO" id="GO:0019354">
    <property type="term" value="P:siroheme biosynthetic process"/>
    <property type="evidence" value="ECO:0007669"/>
    <property type="project" value="UniProtKB-UniPathway"/>
</dbReference>
<gene>
    <name evidence="7" type="ORF">DI555_12320</name>
</gene>
<evidence type="ECO:0000313" key="8">
    <source>
        <dbReference type="Proteomes" id="UP000249082"/>
    </source>
</evidence>
<accession>A0A2W5NN48</accession>
<dbReference type="InterPro" id="IPR028161">
    <property type="entry name" value="Met8-like"/>
</dbReference>
<dbReference type="InterPro" id="IPR036291">
    <property type="entry name" value="NAD(P)-bd_dom_sf"/>
</dbReference>
<name>A0A2W5NN48_9SPHN</name>
<reference evidence="7 8" key="1">
    <citation type="submission" date="2017-08" db="EMBL/GenBank/DDBJ databases">
        <title>Infants hospitalized years apart are colonized by the same room-sourced microbial strains.</title>
        <authorList>
            <person name="Brooks B."/>
            <person name="Olm M.R."/>
            <person name="Firek B.A."/>
            <person name="Baker R."/>
            <person name="Thomas B.C."/>
            <person name="Morowitz M.J."/>
            <person name="Banfield J.F."/>
        </authorList>
    </citation>
    <scope>NUCLEOTIDE SEQUENCE [LARGE SCALE GENOMIC DNA]</scope>
    <source>
        <strain evidence="7">S2_005_002_R2_33</strain>
    </source>
</reference>
<proteinExistence type="predicted"/>
<evidence type="ECO:0000313" key="7">
    <source>
        <dbReference type="EMBL" id="PZQ54796.1"/>
    </source>
</evidence>
<sequence length="259" mass="26952">MIESLPLFHRIADRPVVVTGSGEAAEAKRRLVERAGGQVVRDLAQGIERGARIAFIAEEDEAVARAAVRQAQAAGLLVNAPDRPLLCDFTVPSLLDRTPVLVAIGTGGASAGLAKQLRLRLEALLPQSLGVLARSLLAARPALRARFPDAGQRRQALDAALGQGGALDPLAEGGPERVAAWLADADEPEGGRVEIVLRSADPEDLTLREARLLGSADMLLHGADVPAAILDRARADAARGPIGAQTQAAGGLIVVLRMG</sequence>
<dbReference type="PANTHER" id="PTHR35330">
    <property type="entry name" value="SIROHEME BIOSYNTHESIS PROTEIN MET8"/>
    <property type="match status" value="1"/>
</dbReference>
<keyword evidence="4" id="KW-0520">NAD</keyword>
<dbReference type="SUPFAM" id="SSF51735">
    <property type="entry name" value="NAD(P)-binding Rossmann-fold domains"/>
    <property type="match status" value="1"/>
</dbReference>
<dbReference type="GO" id="GO:0004325">
    <property type="term" value="F:ferrochelatase activity"/>
    <property type="evidence" value="ECO:0007669"/>
    <property type="project" value="InterPro"/>
</dbReference>
<evidence type="ECO:0000256" key="3">
    <source>
        <dbReference type="ARBA" id="ARBA00023002"/>
    </source>
</evidence>
<dbReference type="EMBL" id="QFPX01000008">
    <property type="protein sequence ID" value="PZQ54796.1"/>
    <property type="molecule type" value="Genomic_DNA"/>
</dbReference>
<dbReference type="InterPro" id="IPR006367">
    <property type="entry name" value="Sirohaem_synthase_N"/>
</dbReference>
<dbReference type="UniPathway" id="UPA00262">
    <property type="reaction ID" value="UER00222"/>
</dbReference>
<evidence type="ECO:0000256" key="2">
    <source>
        <dbReference type="ARBA" id="ARBA00012400"/>
    </source>
</evidence>